<keyword evidence="2" id="KW-1185">Reference proteome</keyword>
<dbReference type="GeneID" id="106808056"/>
<sequence>MPHGKIKSKEDTWKEDELRKSLKTSKEKAGGKNKDQHRKATDKKSSSDKDKDGHGKRLSSKEPTKSKDDGTHKQRSKDVKDAEKSSTKSKHRADDKYKKETKHKEESRSSRSRDKSKHRDDDSKRRERKKDQAESNHTEPLLMRSRTFEIEKEETGESSGKEAKTEEKTKKRRDGDEGKDFNKERKERDREKRHRNETEEERRIRHEKRKESRREEKEDEENRKRKEEELEKANLVKTLAEKVAAGKQEEDDEENGYDQYEDDFEDYDDDFEQDDDEEEEDESDPDETAESSVPSSIAQRVLQKSGSAKSSASNSSIQQGMEDDYRSRVTQNSPKTNESDGNRPTSKRMFINFSSAKQREMSKRMANKQWQRAMELSKLIEMDFVAYNIFEMPPIKEYDMYMRTFGSMDTKQAYVQSEEIATEVETQTEEIDVIERWTQHPADGVVSSGTSNTANDDIRLQAKQEPYDAIGLGRFLQNVVGVVSILLDENFHDESSSAVVQSNLSFSEKSIVMAQLPILKGLSIVHCTFSTMQSNLFLTTHSSAGVDAETTAPGFVCVWNVAEPSMPYRLLACKAPPLCSCFSPYKANMVFVGLIDGSLVVYDLDEPSSMHTNSRLAENSLPIRHSTYTTAALEDDSHHSSVRALLAVTSPSESLADSEADLRAGLSYQLASLEEHGVLCLWVVVELQRSTLLDFDPGRSPGGRVKLVKSSVINLLSLLRDQSIGLQTLDMRLLPSNPNHFYIVCDRGFVIHGLKYGGKAVPRLHGSVDETSTGAEATCIDFSPFDPSYFLSQYLCECEE</sequence>
<dbReference type="InterPro" id="IPR042505">
    <property type="entry name" value="DYNC2I1"/>
</dbReference>
<dbReference type="Gene3D" id="2.130.10.10">
    <property type="entry name" value="YVTN repeat-like/Quinoprotein amine dehydrogenase"/>
    <property type="match status" value="1"/>
</dbReference>
<accession>A0ABM1E1M8</accession>
<dbReference type="Proteomes" id="UP000695022">
    <property type="component" value="Unplaced"/>
</dbReference>
<dbReference type="PANTHER" id="PTHR16022">
    <property type="entry name" value="WD REPEAT DOMAIN 60"/>
    <property type="match status" value="1"/>
</dbReference>
<feature type="compositionally biased region" description="Basic and acidic residues" evidence="1">
    <location>
        <begin position="7"/>
        <end position="137"/>
    </location>
</feature>
<dbReference type="PANTHER" id="PTHR16022:SF0">
    <property type="entry name" value="CYTOPLASMIC DYNEIN 2 INTERMEDIATE CHAIN 1"/>
    <property type="match status" value="1"/>
</dbReference>
<dbReference type="InterPro" id="IPR015943">
    <property type="entry name" value="WD40/YVTN_repeat-like_dom_sf"/>
</dbReference>
<organism evidence="2 3">
    <name type="scientific">Priapulus caudatus</name>
    <name type="common">Priapulid worm</name>
    <dbReference type="NCBI Taxonomy" id="37621"/>
    <lineage>
        <taxon>Eukaryota</taxon>
        <taxon>Metazoa</taxon>
        <taxon>Ecdysozoa</taxon>
        <taxon>Scalidophora</taxon>
        <taxon>Priapulida</taxon>
        <taxon>Priapulimorpha</taxon>
        <taxon>Priapulimorphida</taxon>
        <taxon>Priapulidae</taxon>
        <taxon>Priapulus</taxon>
    </lineage>
</organism>
<feature type="compositionally biased region" description="Low complexity" evidence="1">
    <location>
        <begin position="304"/>
        <end position="316"/>
    </location>
</feature>
<evidence type="ECO:0000256" key="1">
    <source>
        <dbReference type="SAM" id="MobiDB-lite"/>
    </source>
</evidence>
<evidence type="ECO:0000313" key="2">
    <source>
        <dbReference type="Proteomes" id="UP000695022"/>
    </source>
</evidence>
<proteinExistence type="predicted"/>
<evidence type="ECO:0000313" key="3">
    <source>
        <dbReference type="RefSeq" id="XP_014666099.1"/>
    </source>
</evidence>
<dbReference type="InterPro" id="IPR036322">
    <property type="entry name" value="WD40_repeat_dom_sf"/>
</dbReference>
<dbReference type="RefSeq" id="XP_014666099.1">
    <property type="nucleotide sequence ID" value="XM_014810613.1"/>
</dbReference>
<reference evidence="3" key="1">
    <citation type="submission" date="2025-08" db="UniProtKB">
        <authorList>
            <consortium name="RefSeq"/>
        </authorList>
    </citation>
    <scope>IDENTIFICATION</scope>
</reference>
<feature type="region of interest" description="Disordered" evidence="1">
    <location>
        <begin position="1"/>
        <end position="348"/>
    </location>
</feature>
<feature type="compositionally biased region" description="Acidic residues" evidence="1">
    <location>
        <begin position="249"/>
        <end position="289"/>
    </location>
</feature>
<protein>
    <submittedName>
        <fullName evidence="3">WD repeat-containing protein 60-like</fullName>
    </submittedName>
</protein>
<dbReference type="SUPFAM" id="SSF50978">
    <property type="entry name" value="WD40 repeat-like"/>
    <property type="match status" value="1"/>
</dbReference>
<gene>
    <name evidence="3" type="primary">LOC106808056</name>
</gene>
<name>A0ABM1E1M8_PRICU</name>
<feature type="compositionally biased region" description="Basic and acidic residues" evidence="1">
    <location>
        <begin position="146"/>
        <end position="234"/>
    </location>
</feature>